<keyword evidence="3" id="KW-1185">Reference proteome</keyword>
<accession>A0A2U1E3E8</accession>
<comment type="caution">
    <text evidence="2">The sequence shown here is derived from an EMBL/GenBank/DDBJ whole genome shotgun (WGS) entry which is preliminary data.</text>
</comment>
<dbReference type="Pfam" id="PF09527">
    <property type="entry name" value="ATPase_gene1"/>
    <property type="match status" value="1"/>
</dbReference>
<dbReference type="Proteomes" id="UP000245793">
    <property type="component" value="Unassembled WGS sequence"/>
</dbReference>
<gene>
    <name evidence="2" type="ORF">C7381_106102</name>
</gene>
<dbReference type="RefSeq" id="WP_165803613.1">
    <property type="nucleotide sequence ID" value="NZ_QEKV01000006.1"/>
</dbReference>
<sequence length="77" mass="8677">MKNIKYLVLITQVGIDIISGIAAGLVIGMLLDKLFKTNSIFTLILLIIGIFSGLNIAYRRLSRMIEKKKNKEDKSHE</sequence>
<keyword evidence="1" id="KW-1133">Transmembrane helix</keyword>
<proteinExistence type="predicted"/>
<name>A0A2U1E3E8_9FIRM</name>
<keyword evidence="1" id="KW-0472">Membrane</keyword>
<evidence type="ECO:0000256" key="1">
    <source>
        <dbReference type="SAM" id="Phobius"/>
    </source>
</evidence>
<organism evidence="2 3">
    <name type="scientific">Ezakiella coagulans</name>
    <dbReference type="NCBI Taxonomy" id="46507"/>
    <lineage>
        <taxon>Bacteria</taxon>
        <taxon>Bacillati</taxon>
        <taxon>Bacillota</taxon>
        <taxon>Tissierellia</taxon>
        <taxon>Ezakiella</taxon>
    </lineage>
</organism>
<dbReference type="EMBL" id="QEKV01000006">
    <property type="protein sequence ID" value="PVY94229.1"/>
    <property type="molecule type" value="Genomic_DNA"/>
</dbReference>
<dbReference type="InterPro" id="IPR032820">
    <property type="entry name" value="ATPase_put"/>
</dbReference>
<evidence type="ECO:0000313" key="3">
    <source>
        <dbReference type="Proteomes" id="UP000245793"/>
    </source>
</evidence>
<protein>
    <submittedName>
        <fullName evidence="2">Putative F0F1-ATPase subunit (Ca2+/Mg2+ transporter)</fullName>
    </submittedName>
</protein>
<feature type="transmembrane region" description="Helical" evidence="1">
    <location>
        <begin position="7"/>
        <end position="31"/>
    </location>
</feature>
<evidence type="ECO:0000313" key="2">
    <source>
        <dbReference type="EMBL" id="PVY94229.1"/>
    </source>
</evidence>
<dbReference type="AlphaFoldDB" id="A0A2U1E3E8"/>
<reference evidence="2 3" key="1">
    <citation type="submission" date="2018-04" db="EMBL/GenBank/DDBJ databases">
        <title>Genomic Encyclopedia of Type Strains, Phase IV (KMG-IV): sequencing the most valuable type-strain genomes for metagenomic binning, comparative biology and taxonomic classification.</title>
        <authorList>
            <person name="Goeker M."/>
        </authorList>
    </citation>
    <scope>NUCLEOTIDE SEQUENCE [LARGE SCALE GENOMIC DNA]</scope>
    <source>
        <strain evidence="2 3">DSM 20705</strain>
    </source>
</reference>
<feature type="transmembrane region" description="Helical" evidence="1">
    <location>
        <begin position="37"/>
        <end position="58"/>
    </location>
</feature>
<keyword evidence="1" id="KW-0812">Transmembrane</keyword>